<dbReference type="InterPro" id="IPR009057">
    <property type="entry name" value="Homeodomain-like_sf"/>
</dbReference>
<evidence type="ECO:0000256" key="2">
    <source>
        <dbReference type="ARBA" id="ARBA00023125"/>
    </source>
</evidence>
<dbReference type="Proteomes" id="UP000064189">
    <property type="component" value="Unassembled WGS sequence"/>
</dbReference>
<keyword evidence="1" id="KW-0678">Repressor</keyword>
<dbReference type="Gene3D" id="1.10.357.10">
    <property type="entry name" value="Tetracycline Repressor, domain 2"/>
    <property type="match status" value="1"/>
</dbReference>
<dbReference type="PANTHER" id="PTHR43479:SF11">
    <property type="entry name" value="ACREF_ENVCD OPERON REPRESSOR-RELATED"/>
    <property type="match status" value="1"/>
</dbReference>
<feature type="DNA-binding region" description="H-T-H motif" evidence="3">
    <location>
        <begin position="30"/>
        <end position="49"/>
    </location>
</feature>
<keyword evidence="2 3" id="KW-0238">DNA-binding</keyword>
<evidence type="ECO:0000259" key="4">
    <source>
        <dbReference type="PROSITE" id="PS50977"/>
    </source>
</evidence>
<protein>
    <submittedName>
        <fullName evidence="5">TetR family transcriptional regulator</fullName>
    </submittedName>
</protein>
<accession>A0A109N269</accession>
<evidence type="ECO:0000256" key="1">
    <source>
        <dbReference type="ARBA" id="ARBA00022491"/>
    </source>
</evidence>
<dbReference type="EMBL" id="LNNH01000009">
    <property type="protein sequence ID" value="KWW22130.1"/>
    <property type="molecule type" value="Genomic_DNA"/>
</dbReference>
<dbReference type="GO" id="GO:0003677">
    <property type="term" value="F:DNA binding"/>
    <property type="evidence" value="ECO:0007669"/>
    <property type="project" value="UniProtKB-UniRule"/>
</dbReference>
<keyword evidence="6" id="KW-1185">Reference proteome</keyword>
<feature type="domain" description="HTH tetR-type" evidence="4">
    <location>
        <begin position="7"/>
        <end position="67"/>
    </location>
</feature>
<evidence type="ECO:0000313" key="5">
    <source>
        <dbReference type="EMBL" id="KWW22130.1"/>
    </source>
</evidence>
<sequence>MSTQEKLERREQILVISQQLFASLGYHKTKISDIVREAGIAQGTFYWHFKSKEAIALEIIQQGQSGLLEVVAHGHRKSPGTVEDVLNSSEKLFVELFDFSQSNRYMMEMIFKGIDGEESLKQAIIETRLKVEEAFENNIKRAMELNILPERDPGLQAALLMSLFEGILSRWLFGPVSDGSNIRKRTTAELSKEMVRFEFYGLLGT</sequence>
<proteinExistence type="predicted"/>
<dbReference type="InterPro" id="IPR036271">
    <property type="entry name" value="Tet_transcr_reg_TetR-rel_C_sf"/>
</dbReference>
<gene>
    <name evidence="5" type="ORF">AS888_03765</name>
</gene>
<evidence type="ECO:0000256" key="3">
    <source>
        <dbReference type="PROSITE-ProRule" id="PRU00335"/>
    </source>
</evidence>
<dbReference type="Pfam" id="PF00440">
    <property type="entry name" value="TetR_N"/>
    <property type="match status" value="1"/>
</dbReference>
<comment type="caution">
    <text evidence="5">The sequence shown here is derived from an EMBL/GenBank/DDBJ whole genome shotgun (WGS) entry which is preliminary data.</text>
</comment>
<dbReference type="SUPFAM" id="SSF46689">
    <property type="entry name" value="Homeodomain-like"/>
    <property type="match status" value="1"/>
</dbReference>
<dbReference type="SUPFAM" id="SSF48498">
    <property type="entry name" value="Tetracyclin repressor-like, C-terminal domain"/>
    <property type="match status" value="1"/>
</dbReference>
<dbReference type="PANTHER" id="PTHR43479">
    <property type="entry name" value="ACREF/ENVCD OPERON REPRESSOR-RELATED"/>
    <property type="match status" value="1"/>
</dbReference>
<name>A0A109N269_9BACI</name>
<reference evidence="5 6" key="1">
    <citation type="submission" date="2015-11" db="EMBL/GenBank/DDBJ databases">
        <title>Genome Sequence of Bacillus simplex strain VanAntwerpen2.</title>
        <authorList>
            <person name="Couger M.B."/>
        </authorList>
    </citation>
    <scope>NUCLEOTIDE SEQUENCE [LARGE SCALE GENOMIC DNA]</scope>
    <source>
        <strain evidence="5 6">VanAntwerpen02</strain>
    </source>
</reference>
<evidence type="ECO:0000313" key="6">
    <source>
        <dbReference type="Proteomes" id="UP000064189"/>
    </source>
</evidence>
<dbReference type="InterPro" id="IPR001647">
    <property type="entry name" value="HTH_TetR"/>
</dbReference>
<dbReference type="PROSITE" id="PS50977">
    <property type="entry name" value="HTH_TETR_2"/>
    <property type="match status" value="1"/>
</dbReference>
<dbReference type="InterPro" id="IPR050624">
    <property type="entry name" value="HTH-type_Tx_Regulator"/>
</dbReference>
<organism evidence="5 6">
    <name type="scientific">Peribacillus simplex</name>
    <dbReference type="NCBI Taxonomy" id="1478"/>
    <lineage>
        <taxon>Bacteria</taxon>
        <taxon>Bacillati</taxon>
        <taxon>Bacillota</taxon>
        <taxon>Bacilli</taxon>
        <taxon>Bacillales</taxon>
        <taxon>Bacillaceae</taxon>
        <taxon>Peribacillus</taxon>
    </lineage>
</organism>
<dbReference type="AlphaFoldDB" id="A0A109N269"/>
<dbReference type="PRINTS" id="PR00455">
    <property type="entry name" value="HTHTETR"/>
</dbReference>